<dbReference type="InterPro" id="IPR023198">
    <property type="entry name" value="PGP-like_dom2"/>
</dbReference>
<feature type="compositionally biased region" description="Low complexity" evidence="6">
    <location>
        <begin position="630"/>
        <end position="666"/>
    </location>
</feature>
<dbReference type="InterPro" id="IPR037018">
    <property type="entry name" value="GH65_N"/>
</dbReference>
<dbReference type="SUPFAM" id="SSF56784">
    <property type="entry name" value="HAD-like"/>
    <property type="match status" value="1"/>
</dbReference>
<dbReference type="Proteomes" id="UP001321486">
    <property type="component" value="Chromosome"/>
</dbReference>
<reference evidence="9" key="1">
    <citation type="journal article" date="2019" name="Int. J. Syst. Evol. Microbiol.">
        <title>The Global Catalogue of Microorganisms (GCM) 10K type strain sequencing project: providing services to taxonomists for standard genome sequencing and annotation.</title>
        <authorList>
            <consortium name="The Broad Institute Genomics Platform"/>
            <consortium name="The Broad Institute Genome Sequencing Center for Infectious Disease"/>
            <person name="Wu L."/>
            <person name="Ma J."/>
        </authorList>
    </citation>
    <scope>NUCLEOTIDE SEQUENCE [LARGE SCALE GENOMIC DNA]</scope>
    <source>
        <strain evidence="9">NBRC 108728</strain>
    </source>
</reference>
<dbReference type="Gene3D" id="2.70.98.40">
    <property type="entry name" value="Glycoside hydrolase, family 65, N-terminal domain"/>
    <property type="match status" value="1"/>
</dbReference>
<feature type="region of interest" description="Disordered" evidence="6">
    <location>
        <begin position="603"/>
        <end position="732"/>
    </location>
</feature>
<keyword evidence="3" id="KW-0479">Metal-binding</keyword>
<feature type="compositionally biased region" description="Basic residues" evidence="6">
    <location>
        <begin position="318"/>
        <end position="360"/>
    </location>
</feature>
<dbReference type="InterPro" id="IPR023214">
    <property type="entry name" value="HAD_sf"/>
</dbReference>
<accession>A0ABN6Y864</accession>
<evidence type="ECO:0000256" key="6">
    <source>
        <dbReference type="SAM" id="MobiDB-lite"/>
    </source>
</evidence>
<dbReference type="SFLD" id="SFLDG01129">
    <property type="entry name" value="C1.5:_HAD__Beta-PGM__Phosphata"/>
    <property type="match status" value="1"/>
</dbReference>
<feature type="domain" description="Glycoside hydrolase family 65 N-terminal" evidence="7">
    <location>
        <begin position="373"/>
        <end position="604"/>
    </location>
</feature>
<dbReference type="Gene3D" id="3.40.50.1000">
    <property type="entry name" value="HAD superfamily/HAD-like"/>
    <property type="match status" value="1"/>
</dbReference>
<dbReference type="Pfam" id="PF00702">
    <property type="entry name" value="Hydrolase"/>
    <property type="match status" value="1"/>
</dbReference>
<evidence type="ECO:0000256" key="3">
    <source>
        <dbReference type="ARBA" id="ARBA00022723"/>
    </source>
</evidence>
<proteinExistence type="inferred from homology"/>
<dbReference type="NCBIfam" id="TIGR01509">
    <property type="entry name" value="HAD-SF-IA-v3"/>
    <property type="match status" value="1"/>
</dbReference>
<gene>
    <name evidence="8" type="ORF">GCM10025867_43990</name>
</gene>
<feature type="compositionally biased region" description="Low complexity" evidence="6">
    <location>
        <begin position="678"/>
        <end position="704"/>
    </location>
</feature>
<feature type="compositionally biased region" description="Pro residues" evidence="6">
    <location>
        <begin position="299"/>
        <end position="308"/>
    </location>
</feature>
<protein>
    <recommendedName>
        <fullName evidence="7">Glycoside hydrolase family 65 N-terminal domain-containing protein</fullName>
    </recommendedName>
</protein>
<dbReference type="SFLD" id="SFLDS00003">
    <property type="entry name" value="Haloacid_Dehalogenase"/>
    <property type="match status" value="1"/>
</dbReference>
<organism evidence="8 9">
    <name type="scientific">Frondihabitans sucicola</name>
    <dbReference type="NCBI Taxonomy" id="1268041"/>
    <lineage>
        <taxon>Bacteria</taxon>
        <taxon>Bacillati</taxon>
        <taxon>Actinomycetota</taxon>
        <taxon>Actinomycetes</taxon>
        <taxon>Micrococcales</taxon>
        <taxon>Microbacteriaceae</taxon>
        <taxon>Frondihabitans</taxon>
    </lineage>
</organism>
<dbReference type="PANTHER" id="PTHR46193:SF18">
    <property type="entry name" value="HEXITOL PHOSPHATASE B"/>
    <property type="match status" value="1"/>
</dbReference>
<dbReference type="PANTHER" id="PTHR46193">
    <property type="entry name" value="6-PHOSPHOGLUCONATE PHOSPHATASE"/>
    <property type="match status" value="1"/>
</dbReference>
<dbReference type="Pfam" id="PF03636">
    <property type="entry name" value="Glyco_hydro_65N"/>
    <property type="match status" value="1"/>
</dbReference>
<dbReference type="InterPro" id="IPR011013">
    <property type="entry name" value="Gal_mutarotase_sf_dom"/>
</dbReference>
<keyword evidence="4" id="KW-0460">Magnesium</keyword>
<evidence type="ECO:0000313" key="9">
    <source>
        <dbReference type="Proteomes" id="UP001321486"/>
    </source>
</evidence>
<evidence type="ECO:0000256" key="5">
    <source>
        <dbReference type="ARBA" id="ARBA00023277"/>
    </source>
</evidence>
<dbReference type="InterPro" id="IPR051600">
    <property type="entry name" value="Beta-PGM-like"/>
</dbReference>
<keyword evidence="5" id="KW-0119">Carbohydrate metabolism</keyword>
<name>A0ABN6Y864_9MICO</name>
<dbReference type="SUPFAM" id="SSF74650">
    <property type="entry name" value="Galactose mutarotase-like"/>
    <property type="match status" value="1"/>
</dbReference>
<evidence type="ECO:0000256" key="4">
    <source>
        <dbReference type="ARBA" id="ARBA00022842"/>
    </source>
</evidence>
<evidence type="ECO:0000256" key="1">
    <source>
        <dbReference type="ARBA" id="ARBA00001946"/>
    </source>
</evidence>
<dbReference type="Gene3D" id="1.10.150.240">
    <property type="entry name" value="Putative phosphatase, domain 2"/>
    <property type="match status" value="1"/>
</dbReference>
<sequence length="732" mass="79468">MTQALPGEAETTLRATAVPRESTHRSVSSTSLSKGFPGFVTTTVLRDPSRLPALSGLLFDLDGVLTPTAEVHMRAWARLFSDYLRSRGDDRPYTEDDYFEHIDGKPRYDGVRDMLASRGIALPEGTPDDPPDLETVCGLGNRKNSVFAAELHENGVTPYPGSVAFLDRAIDEGYRVAVVSSSRNAVAVLAAAGLSDRFEHVVDGLVAAAAHLPGKPAPDTYLAGAERLGLTAQQCIVVEDAQSGVEAGRRGDFGLVIGVDRGVGAAALLDNGADFVVGDLGEIVDALDRQPGAGGVTPEPSPTPPQHRPPQHRSTPHDRHHRRSPRPQPVPRRRVVAGRDRVRARRPGRRRDGVRRRQRLPRLPWQPRRGPRGHSYGTFINGFHETWQIRHAEEAFGFARVGQTIVNVPDAKVIRLYVDDEPFVLAEADILAYTRRLDFRDGYLLREIEWRTPSGKRVLVKSRRLVSFTDRHLAVIDYEVTVLDADASVLISSQILNRQDLGDEYHAGMRAAATFDPRKAESFSERVLQPKIKKVLGTRYVLGYQATNSGMTVAVGAEHALETENEWQQSSQIDDDIAKHVYRIKAKAGQSVRFVKTITYHSSRGVPRANSPTAAIEPSTARARPRSKRSSTTSGPGSTTSGSAATSSSPGTRSCSRRSAGTSSSWRSRRRGPTAPVSPRRGSPAPATAATTSGTPRSTSCRSSATRRRTWPGTPCASATACSTPLATAPPS</sequence>
<dbReference type="EMBL" id="AP027732">
    <property type="protein sequence ID" value="BDZ52158.1"/>
    <property type="molecule type" value="Genomic_DNA"/>
</dbReference>
<dbReference type="InterPro" id="IPR005196">
    <property type="entry name" value="Glyco_hydro_65_N"/>
</dbReference>
<evidence type="ECO:0000259" key="7">
    <source>
        <dbReference type="Pfam" id="PF03636"/>
    </source>
</evidence>
<dbReference type="InterPro" id="IPR006439">
    <property type="entry name" value="HAD-SF_hydro_IA"/>
</dbReference>
<keyword evidence="9" id="KW-1185">Reference proteome</keyword>
<comment type="cofactor">
    <cofactor evidence="1">
        <name>Mg(2+)</name>
        <dbReference type="ChEBI" id="CHEBI:18420"/>
    </cofactor>
</comment>
<evidence type="ECO:0000256" key="2">
    <source>
        <dbReference type="ARBA" id="ARBA00006171"/>
    </source>
</evidence>
<feature type="region of interest" description="Disordered" evidence="6">
    <location>
        <begin position="1"/>
        <end position="31"/>
    </location>
</feature>
<feature type="region of interest" description="Disordered" evidence="6">
    <location>
        <begin position="288"/>
        <end position="371"/>
    </location>
</feature>
<dbReference type="InterPro" id="IPR036412">
    <property type="entry name" value="HAD-like_sf"/>
</dbReference>
<evidence type="ECO:0000313" key="8">
    <source>
        <dbReference type="EMBL" id="BDZ52158.1"/>
    </source>
</evidence>
<comment type="similarity">
    <text evidence="2">Belongs to the HAD-like hydrolase superfamily. CbbY/CbbZ/Gph/YieH family.</text>
</comment>